<dbReference type="EMBL" id="LFYT02000020">
    <property type="protein sequence ID" value="PVE42035.1"/>
    <property type="molecule type" value="Genomic_DNA"/>
</dbReference>
<gene>
    <name evidence="3" type="ORF">H663_014205</name>
</gene>
<dbReference type="InterPro" id="IPR027051">
    <property type="entry name" value="XdhC_Rossmann_dom"/>
</dbReference>
<dbReference type="Pfam" id="PF13478">
    <property type="entry name" value="XdhC_C"/>
    <property type="match status" value="1"/>
</dbReference>
<dbReference type="Pfam" id="PF02625">
    <property type="entry name" value="XdhC_CoxI"/>
    <property type="match status" value="1"/>
</dbReference>
<dbReference type="InterPro" id="IPR003777">
    <property type="entry name" value="XdhC_CoxI"/>
</dbReference>
<dbReference type="InterPro" id="IPR052698">
    <property type="entry name" value="MoCofactor_Util/Proc"/>
</dbReference>
<comment type="caution">
    <text evidence="3">The sequence shown here is derived from an EMBL/GenBank/DDBJ whole genome shotgun (WGS) entry which is preliminary data.</text>
</comment>
<evidence type="ECO:0008006" key="5">
    <source>
        <dbReference type="Google" id="ProtNLM"/>
    </source>
</evidence>
<keyword evidence="4" id="KW-1185">Reference proteome</keyword>
<reference evidence="3" key="1">
    <citation type="submission" date="2017-04" db="EMBL/GenBank/DDBJ databases">
        <title>Unexpected and diverse lifestyles within the genus Limnohabitans.</title>
        <authorList>
            <person name="Kasalicky V."/>
            <person name="Mehrshad M."/>
            <person name="Andrei S.-A."/>
            <person name="Salcher M."/>
            <person name="Kratochvilova H."/>
            <person name="Simek K."/>
            <person name="Ghai R."/>
        </authorList>
    </citation>
    <scope>NUCLEOTIDE SEQUENCE [LARGE SCALE GENOMIC DNA]</scope>
    <source>
        <strain evidence="3">II-D5</strain>
    </source>
</reference>
<dbReference type="STRING" id="1293045.H663_01990"/>
<dbReference type="Gene3D" id="3.40.50.720">
    <property type="entry name" value="NAD(P)-binding Rossmann-like Domain"/>
    <property type="match status" value="1"/>
</dbReference>
<name>A0A2T7UBE7_9BURK</name>
<accession>A0A2T7UBE7</accession>
<feature type="domain" description="XdhC- CoxI" evidence="1">
    <location>
        <begin position="15"/>
        <end position="69"/>
    </location>
</feature>
<organism evidence="3 4">
    <name type="scientific">Limnohabitans planktonicus II-D5</name>
    <dbReference type="NCBI Taxonomy" id="1293045"/>
    <lineage>
        <taxon>Bacteria</taxon>
        <taxon>Pseudomonadati</taxon>
        <taxon>Pseudomonadota</taxon>
        <taxon>Betaproteobacteria</taxon>
        <taxon>Burkholderiales</taxon>
        <taxon>Comamonadaceae</taxon>
        <taxon>Limnohabitans</taxon>
    </lineage>
</organism>
<dbReference type="OrthoDB" id="9815497at2"/>
<proteinExistence type="predicted"/>
<dbReference type="PANTHER" id="PTHR30388">
    <property type="entry name" value="ALDEHYDE OXIDOREDUCTASE MOLYBDENUM COFACTOR ASSEMBLY PROTEIN"/>
    <property type="match status" value="1"/>
</dbReference>
<evidence type="ECO:0000259" key="2">
    <source>
        <dbReference type="Pfam" id="PF13478"/>
    </source>
</evidence>
<dbReference type="AlphaFoldDB" id="A0A2T7UBE7"/>
<evidence type="ECO:0000313" key="4">
    <source>
        <dbReference type="Proteomes" id="UP000037507"/>
    </source>
</evidence>
<dbReference type="SUPFAM" id="SSF52440">
    <property type="entry name" value="PreATP-grasp domain"/>
    <property type="match status" value="1"/>
</dbReference>
<feature type="domain" description="XdhC Rossmann" evidence="2">
    <location>
        <begin position="165"/>
        <end position="307"/>
    </location>
</feature>
<dbReference type="Proteomes" id="UP000037507">
    <property type="component" value="Unassembled WGS sequence"/>
</dbReference>
<dbReference type="PANTHER" id="PTHR30388:SF4">
    <property type="entry name" value="MOLYBDENUM COFACTOR INSERTION CHAPERONE PAOD"/>
    <property type="match status" value="1"/>
</dbReference>
<dbReference type="RefSeq" id="WP_053169272.1">
    <property type="nucleotide sequence ID" value="NZ_LFYT02000020.1"/>
</dbReference>
<protein>
    <recommendedName>
        <fullName evidence="5">Lipoprotein</fullName>
    </recommendedName>
</protein>
<sequence length="334" mass="36469">MNSIDIDVIRTALDWQSRGHRVVMGTVVRTWGSAPRPPGSLMIIRDDGQVAGSVSGGCIEDDLIRRVAAGELALRLPDTTTYGQTAEEVRRFGLPCGGSVQVVLEPLSAQSQLRELLVLIEQHQRVERRMDMATGMVRMSAATEGDKLQFDGQSLTTVHGPRLRLLIIGGGQLSRYLAHMAVMLDYQVTVCEPRVEYHEGWEAMTGVTLSKEMPDDLVLAMRLDHNSAVVAVTHDPKLDDLALMEALRTPAFYVGALGSQHNNAQRRKRLLDFDVSEEEVRQLHGPVGLNLGALTPPEIALSIVAEMTALRRGTDLSQALSNWSGSKTVCGLSA</sequence>
<dbReference type="InterPro" id="IPR016185">
    <property type="entry name" value="PreATP-grasp_dom_sf"/>
</dbReference>
<evidence type="ECO:0000259" key="1">
    <source>
        <dbReference type="Pfam" id="PF02625"/>
    </source>
</evidence>
<evidence type="ECO:0000313" key="3">
    <source>
        <dbReference type="EMBL" id="PVE42035.1"/>
    </source>
</evidence>